<evidence type="ECO:0000313" key="2">
    <source>
        <dbReference type="Proteomes" id="UP000182902"/>
    </source>
</evidence>
<dbReference type="AlphaFoldDB" id="A0A1H3J8N6"/>
<name>A0A1H3J8N6_9PSED</name>
<protein>
    <submittedName>
        <fullName evidence="1">Uncharacterized protein</fullName>
    </submittedName>
</protein>
<proteinExistence type="predicted"/>
<evidence type="ECO:0000313" key="1">
    <source>
        <dbReference type="EMBL" id="SDY36276.1"/>
    </source>
</evidence>
<dbReference type="Proteomes" id="UP000182902">
    <property type="component" value="Unassembled WGS sequence"/>
</dbReference>
<dbReference type="EMBL" id="FNOX01000003">
    <property type="protein sequence ID" value="SDY36276.1"/>
    <property type="molecule type" value="Genomic_DNA"/>
</dbReference>
<accession>A0A1H3J8N6</accession>
<sequence length="40" mass="4819">MKDPRDQDTFELFGFTDEEKQQCLNTQKKKPKRNNSKCEI</sequence>
<reference evidence="1 2" key="1">
    <citation type="submission" date="2016-10" db="EMBL/GenBank/DDBJ databases">
        <authorList>
            <person name="de Groot N.N."/>
        </authorList>
    </citation>
    <scope>NUCLEOTIDE SEQUENCE [LARGE SCALE GENOMIC DNA]</scope>
    <source>
        <strain evidence="1 2">ICMP 14252</strain>
    </source>
</reference>
<gene>
    <name evidence="1" type="ORF">SAMN05216247_103497</name>
</gene>
<organism evidence="1 2">
    <name type="scientific">Pseudomonas salomonii</name>
    <dbReference type="NCBI Taxonomy" id="191391"/>
    <lineage>
        <taxon>Bacteria</taxon>
        <taxon>Pseudomonadati</taxon>
        <taxon>Pseudomonadota</taxon>
        <taxon>Gammaproteobacteria</taxon>
        <taxon>Pseudomonadales</taxon>
        <taxon>Pseudomonadaceae</taxon>
        <taxon>Pseudomonas</taxon>
    </lineage>
</organism>